<keyword evidence="3" id="KW-0324">Glycolysis</keyword>
<comment type="catalytic activity">
    <reaction evidence="3">
        <text>D-glucose + ATP = D-glucose 6-phosphate + ADP + H(+)</text>
        <dbReference type="Rhea" id="RHEA:17825"/>
        <dbReference type="ChEBI" id="CHEBI:4167"/>
        <dbReference type="ChEBI" id="CHEBI:15378"/>
        <dbReference type="ChEBI" id="CHEBI:30616"/>
        <dbReference type="ChEBI" id="CHEBI:61548"/>
        <dbReference type="ChEBI" id="CHEBI:456216"/>
        <dbReference type="EC" id="2.7.1.2"/>
    </reaction>
</comment>
<dbReference type="HAMAP" id="MF_00524">
    <property type="entry name" value="Glucokinase"/>
    <property type="match status" value="1"/>
</dbReference>
<dbReference type="RefSeq" id="WP_149599335.1">
    <property type="nucleotide sequence ID" value="NZ_VTUU01000002.1"/>
</dbReference>
<comment type="subcellular location">
    <subcellularLocation>
        <location evidence="3">Cytoplasm</location>
    </subcellularLocation>
</comment>
<keyword evidence="3" id="KW-0963">Cytoplasm</keyword>
<dbReference type="InterPro" id="IPR050201">
    <property type="entry name" value="Bacterial_glucokinase"/>
</dbReference>
<dbReference type="InterPro" id="IPR003836">
    <property type="entry name" value="Glucokinase"/>
</dbReference>
<evidence type="ECO:0000313" key="5">
    <source>
        <dbReference type="EMBL" id="KAA1174914.1"/>
    </source>
</evidence>
<reference evidence="5 6" key="1">
    <citation type="submission" date="2019-08" db="EMBL/GenBank/DDBJ databases">
        <title>Marinobacter ZYF650 sp. nov., a marine bacterium isolated from seawater of the Mariana trench.</title>
        <authorList>
            <person name="Ahmad W."/>
        </authorList>
    </citation>
    <scope>NUCLEOTIDE SEQUENCE [LARGE SCALE GENOMIC DNA]</scope>
    <source>
        <strain evidence="5 6">ZYF650</strain>
    </source>
</reference>
<dbReference type="PANTHER" id="PTHR47690:SF1">
    <property type="entry name" value="GLUCOKINASE"/>
    <property type="match status" value="1"/>
</dbReference>
<comment type="caution">
    <text evidence="5">The sequence shown here is derived from an EMBL/GenBank/DDBJ whole genome shotgun (WGS) entry which is preliminary data.</text>
</comment>
<dbReference type="Gene3D" id="3.30.420.40">
    <property type="match status" value="1"/>
</dbReference>
<protein>
    <recommendedName>
        <fullName evidence="3">Glucokinase</fullName>
        <ecNumber evidence="3">2.7.1.2</ecNumber>
    </recommendedName>
    <alternativeName>
        <fullName evidence="3">Glucose kinase</fullName>
    </alternativeName>
</protein>
<dbReference type="NCBIfam" id="NF009073">
    <property type="entry name" value="PRK12408.1"/>
    <property type="match status" value="1"/>
</dbReference>
<name>A0A5B0VKC4_9GAMM</name>
<dbReference type="Proteomes" id="UP000323161">
    <property type="component" value="Unassembled WGS sequence"/>
</dbReference>
<evidence type="ECO:0000256" key="1">
    <source>
        <dbReference type="ARBA" id="ARBA00022679"/>
    </source>
</evidence>
<dbReference type="SUPFAM" id="SSF53067">
    <property type="entry name" value="Actin-like ATPase domain"/>
    <property type="match status" value="1"/>
</dbReference>
<dbReference type="CDD" id="cd24008">
    <property type="entry name" value="ASKHA_NBD_GLK"/>
    <property type="match status" value="1"/>
</dbReference>
<dbReference type="EC" id="2.7.1.2" evidence="3"/>
<dbReference type="GO" id="GO:0005829">
    <property type="term" value="C:cytosol"/>
    <property type="evidence" value="ECO:0007669"/>
    <property type="project" value="TreeGrafter"/>
</dbReference>
<evidence type="ECO:0000256" key="3">
    <source>
        <dbReference type="HAMAP-Rule" id="MF_00524"/>
    </source>
</evidence>
<accession>A0A5B0VKC4</accession>
<gene>
    <name evidence="3 5" type="primary">glk</name>
    <name evidence="5" type="ORF">FWJ25_05935</name>
</gene>
<keyword evidence="3" id="KW-0547">Nucleotide-binding</keyword>
<evidence type="ECO:0000256" key="2">
    <source>
        <dbReference type="ARBA" id="ARBA00022777"/>
    </source>
</evidence>
<keyword evidence="6" id="KW-1185">Reference proteome</keyword>
<organism evidence="5 6">
    <name type="scientific">Marinobacter salinexigens</name>
    <dbReference type="NCBI Taxonomy" id="2919747"/>
    <lineage>
        <taxon>Bacteria</taxon>
        <taxon>Pseudomonadati</taxon>
        <taxon>Pseudomonadota</taxon>
        <taxon>Gammaproteobacteria</taxon>
        <taxon>Pseudomonadales</taxon>
        <taxon>Marinobacteraceae</taxon>
        <taxon>Marinobacter</taxon>
    </lineage>
</organism>
<dbReference type="InterPro" id="IPR043129">
    <property type="entry name" value="ATPase_NBD"/>
</dbReference>
<dbReference type="NCBIfam" id="TIGR00749">
    <property type="entry name" value="glk"/>
    <property type="match status" value="1"/>
</dbReference>
<dbReference type="AlphaFoldDB" id="A0A5B0VKC4"/>
<dbReference type="GO" id="GO:0004340">
    <property type="term" value="F:glucokinase activity"/>
    <property type="evidence" value="ECO:0007669"/>
    <property type="project" value="UniProtKB-UniRule"/>
</dbReference>
<dbReference type="GO" id="GO:0005536">
    <property type="term" value="F:D-glucose binding"/>
    <property type="evidence" value="ECO:0007669"/>
    <property type="project" value="InterPro"/>
</dbReference>
<comment type="similarity">
    <text evidence="3 4">Belongs to the bacterial glucokinase family.</text>
</comment>
<keyword evidence="3" id="KW-0067">ATP-binding</keyword>
<dbReference type="GO" id="GO:0006096">
    <property type="term" value="P:glycolytic process"/>
    <property type="evidence" value="ECO:0007669"/>
    <property type="project" value="UniProtKB-UniRule"/>
</dbReference>
<dbReference type="EMBL" id="VTUU01000002">
    <property type="protein sequence ID" value="KAA1174914.1"/>
    <property type="molecule type" value="Genomic_DNA"/>
</dbReference>
<sequence length="337" mass="35692">MTEHQYALVGDIGGTNVRFALVKHGIPSFGRADDGRAMSGLESVESLPCTGYPDICAAIADYLGHVGVGSVVSACLAVAAPVYGTQVRLTNNPWQFDIEELRQRFGWERFEVINDFTAMALGVSVVPSDELIHVCGGIGDASAVRLVMGPGTGLGVSALVPVGNGWAPLETEGGHVDLPVTNDLDMEILKRLQARFGRVSVERVLCGDGLVNLYRALADISGIPAPLVSPEAITESAIEGTDALAVRTLHTFCEILGRTVGNSALTLGATGGVYLCGGILPNILDFFLKSRFRQGFEDKGRMRPIMERTPVFVVTDRFTGLRGAAVALGSAVGEVYE</sequence>
<evidence type="ECO:0000256" key="4">
    <source>
        <dbReference type="RuleBase" id="RU004046"/>
    </source>
</evidence>
<proteinExistence type="inferred from homology"/>
<dbReference type="Pfam" id="PF02685">
    <property type="entry name" value="Glucokinase"/>
    <property type="match status" value="1"/>
</dbReference>
<keyword evidence="2 3" id="KW-0418">Kinase</keyword>
<dbReference type="PANTHER" id="PTHR47690">
    <property type="entry name" value="GLUCOKINASE"/>
    <property type="match status" value="1"/>
</dbReference>
<evidence type="ECO:0000313" key="6">
    <source>
        <dbReference type="Proteomes" id="UP000323161"/>
    </source>
</evidence>
<keyword evidence="1 3" id="KW-0808">Transferase</keyword>
<dbReference type="GO" id="GO:0005524">
    <property type="term" value="F:ATP binding"/>
    <property type="evidence" value="ECO:0007669"/>
    <property type="project" value="UniProtKB-UniRule"/>
</dbReference>
<feature type="binding site" evidence="3">
    <location>
        <begin position="10"/>
        <end position="15"/>
    </location>
    <ligand>
        <name>ATP</name>
        <dbReference type="ChEBI" id="CHEBI:30616"/>
    </ligand>
</feature>
<dbReference type="Gene3D" id="3.40.367.20">
    <property type="match status" value="1"/>
</dbReference>